<dbReference type="AlphaFoldDB" id="A0A2S7IXX9"/>
<evidence type="ECO:0000256" key="1">
    <source>
        <dbReference type="SAM" id="MobiDB-lite"/>
    </source>
</evidence>
<feature type="region of interest" description="Disordered" evidence="1">
    <location>
        <begin position="24"/>
        <end position="60"/>
    </location>
</feature>
<sequence>MIAQRFLIFGIAFSSILSTASANNGSPGLPGVKAQKPIVSAPPAAPEPDQAPNGNWKNFRVGNTDVSISGSITIDVGTKNSRISGR</sequence>
<dbReference type="EMBL" id="PTRC01000024">
    <property type="protein sequence ID" value="PQA72864.1"/>
    <property type="molecule type" value="Genomic_DNA"/>
</dbReference>
<protein>
    <submittedName>
        <fullName evidence="3">Uncharacterized protein</fullName>
    </submittedName>
</protein>
<keyword evidence="2" id="KW-0732">Signal</keyword>
<dbReference type="OrthoDB" id="9812902at2"/>
<evidence type="ECO:0000313" key="3">
    <source>
        <dbReference type="EMBL" id="PQA72864.1"/>
    </source>
</evidence>
<accession>A0A2S7IXX9</accession>
<gene>
    <name evidence="3" type="ORF">C3731_14235</name>
</gene>
<proteinExistence type="predicted"/>
<feature type="signal peptide" evidence="2">
    <location>
        <begin position="1"/>
        <end position="22"/>
    </location>
</feature>
<feature type="chain" id="PRO_5015676777" evidence="2">
    <location>
        <begin position="23"/>
        <end position="86"/>
    </location>
</feature>
<reference evidence="3 4" key="1">
    <citation type="submission" date="2018-02" db="EMBL/GenBank/DDBJ databases">
        <title>Draft genome sequence of Ochrobactrum oryzae found in Brazil.</title>
        <authorList>
            <person name="Cerdeira L."/>
            <person name="Andrade F."/>
            <person name="Zacariotto T."/>
            <person name="Barbosa B."/>
            <person name="Santos S."/>
            <person name="Cassetari V."/>
            <person name="Lincopan N."/>
        </authorList>
    </citation>
    <scope>NUCLEOTIDE SEQUENCE [LARGE SCALE GENOMIC DNA]</scope>
    <source>
        <strain evidence="3 4">OA447</strain>
    </source>
</reference>
<keyword evidence="4" id="KW-1185">Reference proteome</keyword>
<evidence type="ECO:0000256" key="2">
    <source>
        <dbReference type="SAM" id="SignalP"/>
    </source>
</evidence>
<name>A0A2S7IXX9_9HYPH</name>
<organism evidence="3 4">
    <name type="scientific">Brucella oryzae</name>
    <dbReference type="NCBI Taxonomy" id="335286"/>
    <lineage>
        <taxon>Bacteria</taxon>
        <taxon>Pseudomonadati</taxon>
        <taxon>Pseudomonadota</taxon>
        <taxon>Alphaproteobacteria</taxon>
        <taxon>Hyphomicrobiales</taxon>
        <taxon>Brucellaceae</taxon>
        <taxon>Brucella/Ochrobactrum group</taxon>
        <taxon>Brucella</taxon>
    </lineage>
</organism>
<dbReference type="Proteomes" id="UP000238493">
    <property type="component" value="Unassembled WGS sequence"/>
</dbReference>
<evidence type="ECO:0000313" key="4">
    <source>
        <dbReference type="Proteomes" id="UP000238493"/>
    </source>
</evidence>
<comment type="caution">
    <text evidence="3">The sequence shown here is derived from an EMBL/GenBank/DDBJ whole genome shotgun (WGS) entry which is preliminary data.</text>
</comment>